<dbReference type="InterPro" id="IPR053066">
    <property type="entry name" value="ADGR_G7"/>
</dbReference>
<dbReference type="AlphaFoldDB" id="A0A2G8KLG0"/>
<dbReference type="Proteomes" id="UP000230750">
    <property type="component" value="Unassembled WGS sequence"/>
</dbReference>
<organism evidence="1 2">
    <name type="scientific">Stichopus japonicus</name>
    <name type="common">Sea cucumber</name>
    <dbReference type="NCBI Taxonomy" id="307972"/>
    <lineage>
        <taxon>Eukaryota</taxon>
        <taxon>Metazoa</taxon>
        <taxon>Echinodermata</taxon>
        <taxon>Eleutherozoa</taxon>
        <taxon>Echinozoa</taxon>
        <taxon>Holothuroidea</taxon>
        <taxon>Aspidochirotacea</taxon>
        <taxon>Aspidochirotida</taxon>
        <taxon>Stichopodidae</taxon>
        <taxon>Apostichopus</taxon>
    </lineage>
</organism>
<gene>
    <name evidence="1" type="ORF">BSL78_14344</name>
</gene>
<proteinExistence type="predicted"/>
<evidence type="ECO:0000313" key="1">
    <source>
        <dbReference type="EMBL" id="PIK48778.1"/>
    </source>
</evidence>
<name>A0A2G8KLG0_STIJA</name>
<protein>
    <submittedName>
        <fullName evidence="1">Putative G-protein coupled receptor</fullName>
    </submittedName>
</protein>
<dbReference type="PANTHER" id="PTHR47767">
    <property type="entry name" value="ADHESION G PROTEIN-COUPLED RECEPTOR G7"/>
    <property type="match status" value="1"/>
</dbReference>
<sequence length="266" mass="28986">TNVTEDNVEEVGELLLLASSQTDLITESGLENIITSLALIVEVGSPSTEVTDSVVGVVNNMMSINETLLGDSSDVDEVVPLLESQVRFVHDLNDNYTELVTNLGVSALQLPKTSLEDPFVFEDPFKDSDDDVMESRKSSITLPPSVLDIIGTVNPNLTSIPVSFITYRDAVLFQSDLEGSSGNQEGSSVLAEYVDGHVISATIEIENVTIVNLPENSSVMTRFSKSIVDEENNATDVTIEFVCVFWDYNLTNGEGKWSEEVSYGFK</sequence>
<dbReference type="EMBL" id="MRZV01000502">
    <property type="protein sequence ID" value="PIK48778.1"/>
    <property type="molecule type" value="Genomic_DNA"/>
</dbReference>
<evidence type="ECO:0000313" key="2">
    <source>
        <dbReference type="Proteomes" id="UP000230750"/>
    </source>
</evidence>
<keyword evidence="1" id="KW-0675">Receptor</keyword>
<dbReference type="InterPro" id="IPR046338">
    <property type="entry name" value="GAIN_dom_sf"/>
</dbReference>
<feature type="non-terminal residue" evidence="1">
    <location>
        <position position="1"/>
    </location>
</feature>
<accession>A0A2G8KLG0</accession>
<reference evidence="1 2" key="1">
    <citation type="journal article" date="2017" name="PLoS Biol.">
        <title>The sea cucumber genome provides insights into morphological evolution and visceral regeneration.</title>
        <authorList>
            <person name="Zhang X."/>
            <person name="Sun L."/>
            <person name="Yuan J."/>
            <person name="Sun Y."/>
            <person name="Gao Y."/>
            <person name="Zhang L."/>
            <person name="Li S."/>
            <person name="Dai H."/>
            <person name="Hamel J.F."/>
            <person name="Liu C."/>
            <person name="Yu Y."/>
            <person name="Liu S."/>
            <person name="Lin W."/>
            <person name="Guo K."/>
            <person name="Jin S."/>
            <person name="Xu P."/>
            <person name="Storey K.B."/>
            <person name="Huan P."/>
            <person name="Zhang T."/>
            <person name="Zhou Y."/>
            <person name="Zhang J."/>
            <person name="Lin C."/>
            <person name="Li X."/>
            <person name="Xing L."/>
            <person name="Huo D."/>
            <person name="Sun M."/>
            <person name="Wang L."/>
            <person name="Mercier A."/>
            <person name="Li F."/>
            <person name="Yang H."/>
            <person name="Xiang J."/>
        </authorList>
    </citation>
    <scope>NUCLEOTIDE SEQUENCE [LARGE SCALE GENOMIC DNA]</scope>
    <source>
        <strain evidence="1">Shaxun</strain>
        <tissue evidence="1">Muscle</tissue>
    </source>
</reference>
<dbReference type="PANTHER" id="PTHR47767:SF1">
    <property type="entry name" value="ADHESION G PROTEIN-COUPLED RECEPTOR G7"/>
    <property type="match status" value="1"/>
</dbReference>
<comment type="caution">
    <text evidence="1">The sequence shown here is derived from an EMBL/GenBank/DDBJ whole genome shotgun (WGS) entry which is preliminary data.</text>
</comment>
<dbReference type="Gene3D" id="2.60.220.50">
    <property type="match status" value="1"/>
</dbReference>
<keyword evidence="2" id="KW-1185">Reference proteome</keyword>